<name>A0ABD1Z476_9MARC</name>
<reference evidence="2 3" key="1">
    <citation type="submission" date="2024-09" db="EMBL/GenBank/DDBJ databases">
        <title>Chromosome-scale assembly of Riccia fluitans.</title>
        <authorList>
            <person name="Paukszto L."/>
            <person name="Sawicki J."/>
            <person name="Karawczyk K."/>
            <person name="Piernik-Szablinska J."/>
            <person name="Szczecinska M."/>
            <person name="Mazdziarz M."/>
        </authorList>
    </citation>
    <scope>NUCLEOTIDE SEQUENCE [LARGE SCALE GENOMIC DNA]</scope>
    <source>
        <strain evidence="2">Rf_01</strain>
        <tissue evidence="2">Aerial parts of the thallus</tissue>
    </source>
</reference>
<dbReference type="AlphaFoldDB" id="A0ABD1Z476"/>
<sequence>MVKTILRNLQANDRDDAISFLGERVKFTQSNDQGSNLRYTMGTNPSSSSWSSGCSSSRSDRVDGEGLMAEVESRRRCMRQNVLEDSRPADNAQGLVTPDLRTVSEELEEED</sequence>
<keyword evidence="3" id="KW-1185">Reference proteome</keyword>
<accession>A0ABD1Z476</accession>
<dbReference type="EMBL" id="JBHFFA010000002">
    <property type="protein sequence ID" value="KAL2642569.1"/>
    <property type="molecule type" value="Genomic_DNA"/>
</dbReference>
<feature type="region of interest" description="Disordered" evidence="1">
    <location>
        <begin position="80"/>
        <end position="111"/>
    </location>
</feature>
<dbReference type="Proteomes" id="UP001605036">
    <property type="component" value="Unassembled WGS sequence"/>
</dbReference>
<feature type="compositionally biased region" description="Low complexity" evidence="1">
    <location>
        <begin position="46"/>
        <end position="57"/>
    </location>
</feature>
<evidence type="ECO:0000313" key="2">
    <source>
        <dbReference type="EMBL" id="KAL2642569.1"/>
    </source>
</evidence>
<feature type="region of interest" description="Disordered" evidence="1">
    <location>
        <begin position="33"/>
        <end position="66"/>
    </location>
</feature>
<evidence type="ECO:0000313" key="3">
    <source>
        <dbReference type="Proteomes" id="UP001605036"/>
    </source>
</evidence>
<proteinExistence type="predicted"/>
<protein>
    <submittedName>
        <fullName evidence="2">Uncharacterized protein</fullName>
    </submittedName>
</protein>
<feature type="compositionally biased region" description="Polar residues" evidence="1">
    <location>
        <begin position="33"/>
        <end position="45"/>
    </location>
</feature>
<gene>
    <name evidence="2" type="ORF">R1flu_010156</name>
</gene>
<organism evidence="2 3">
    <name type="scientific">Riccia fluitans</name>
    <dbReference type="NCBI Taxonomy" id="41844"/>
    <lineage>
        <taxon>Eukaryota</taxon>
        <taxon>Viridiplantae</taxon>
        <taxon>Streptophyta</taxon>
        <taxon>Embryophyta</taxon>
        <taxon>Marchantiophyta</taxon>
        <taxon>Marchantiopsida</taxon>
        <taxon>Marchantiidae</taxon>
        <taxon>Marchantiales</taxon>
        <taxon>Ricciaceae</taxon>
        <taxon>Riccia</taxon>
    </lineage>
</organism>
<comment type="caution">
    <text evidence="2">The sequence shown here is derived from an EMBL/GenBank/DDBJ whole genome shotgun (WGS) entry which is preliminary data.</text>
</comment>
<evidence type="ECO:0000256" key="1">
    <source>
        <dbReference type="SAM" id="MobiDB-lite"/>
    </source>
</evidence>